<dbReference type="Proteomes" id="UP000437131">
    <property type="component" value="Unassembled WGS sequence"/>
</dbReference>
<dbReference type="AlphaFoldDB" id="A0A844GYD4"/>
<proteinExistence type="predicted"/>
<dbReference type="EMBL" id="WMIA01000021">
    <property type="protein sequence ID" value="MTF40062.1"/>
    <property type="molecule type" value="Genomic_DNA"/>
</dbReference>
<evidence type="ECO:0000313" key="1">
    <source>
        <dbReference type="EMBL" id="MTF40062.1"/>
    </source>
</evidence>
<evidence type="ECO:0000313" key="2">
    <source>
        <dbReference type="Proteomes" id="UP000437131"/>
    </source>
</evidence>
<name>A0A844GYD4_9CHRO</name>
<protein>
    <submittedName>
        <fullName evidence="1">Uncharacterized protein</fullName>
    </submittedName>
</protein>
<sequence>MMETITIKVDSEIAKAYQQADATKQENAIQICNLVLKQLLKPDSFEEIVTQIREEAKVNGLTPEILTQLLEDE</sequence>
<accession>A0A844GYD4</accession>
<reference evidence="1 2" key="1">
    <citation type="submission" date="2019-11" db="EMBL/GenBank/DDBJ databases">
        <title>Isolation of a new High Light Tolerant Cyanobacteria.</title>
        <authorList>
            <person name="Dobson Z."/>
            <person name="Vaughn N."/>
            <person name="Vaughn M."/>
            <person name="Fromme P."/>
            <person name="Mazor Y."/>
        </authorList>
    </citation>
    <scope>NUCLEOTIDE SEQUENCE [LARGE SCALE GENOMIC DNA]</scope>
    <source>
        <strain evidence="1 2">0216</strain>
    </source>
</reference>
<gene>
    <name evidence="1" type="ORF">GGC33_14155</name>
</gene>
<comment type="caution">
    <text evidence="1">The sequence shown here is derived from an EMBL/GenBank/DDBJ whole genome shotgun (WGS) entry which is preliminary data.</text>
</comment>
<organism evidence="1 2">
    <name type="scientific">Cyanobacterium aponinum 0216</name>
    <dbReference type="NCBI Taxonomy" id="2676140"/>
    <lineage>
        <taxon>Bacteria</taxon>
        <taxon>Bacillati</taxon>
        <taxon>Cyanobacteriota</taxon>
        <taxon>Cyanophyceae</taxon>
        <taxon>Oscillatoriophycideae</taxon>
        <taxon>Chroococcales</taxon>
        <taxon>Geminocystaceae</taxon>
        <taxon>Cyanobacterium</taxon>
    </lineage>
</organism>